<feature type="region of interest" description="Disordered" evidence="5">
    <location>
        <begin position="94"/>
        <end position="145"/>
    </location>
</feature>
<protein>
    <submittedName>
        <fullName evidence="6">Uncharacterized protein</fullName>
    </submittedName>
</protein>
<feature type="binding site" evidence="3">
    <location>
        <position position="47"/>
    </location>
    <ligand>
        <name>GTP</name>
        <dbReference type="ChEBI" id="CHEBI:37565"/>
    </ligand>
</feature>
<name>A0AAV2LR18_KNICA</name>
<dbReference type="SUPFAM" id="SSF52540">
    <property type="entry name" value="P-loop containing nucleoside triphosphate hydrolases"/>
    <property type="match status" value="1"/>
</dbReference>
<dbReference type="GO" id="GO:0097730">
    <property type="term" value="C:non-motile cilium"/>
    <property type="evidence" value="ECO:0007669"/>
    <property type="project" value="TreeGrafter"/>
</dbReference>
<dbReference type="Proteomes" id="UP001497482">
    <property type="component" value="Chromosome 4"/>
</dbReference>
<feature type="compositionally biased region" description="Polar residues" evidence="5">
    <location>
        <begin position="17"/>
        <end position="28"/>
    </location>
</feature>
<keyword evidence="4" id="KW-0479">Metal-binding</keyword>
<keyword evidence="4" id="KW-0460">Magnesium</keyword>
<gene>
    <name evidence="6" type="ORF">KC01_LOCUS32219</name>
</gene>
<dbReference type="GO" id="GO:0060170">
    <property type="term" value="C:ciliary membrane"/>
    <property type="evidence" value="ECO:0007669"/>
    <property type="project" value="TreeGrafter"/>
</dbReference>
<dbReference type="GO" id="GO:0005525">
    <property type="term" value="F:GTP binding"/>
    <property type="evidence" value="ECO:0007669"/>
    <property type="project" value="UniProtKB-KW"/>
</dbReference>
<feature type="binding site" evidence="3">
    <location>
        <begin position="103"/>
        <end position="106"/>
    </location>
    <ligand>
        <name>GTP</name>
        <dbReference type="ChEBI" id="CHEBI:37565"/>
    </ligand>
</feature>
<dbReference type="InterPro" id="IPR027417">
    <property type="entry name" value="P-loop_NTPase"/>
</dbReference>
<reference evidence="6 7" key="1">
    <citation type="submission" date="2024-04" db="EMBL/GenBank/DDBJ databases">
        <authorList>
            <person name="Waldvogel A.-M."/>
            <person name="Schoenle A."/>
        </authorList>
    </citation>
    <scope>NUCLEOTIDE SEQUENCE [LARGE SCALE GENOMIC DNA]</scope>
</reference>
<dbReference type="AlphaFoldDB" id="A0AAV2LR18"/>
<dbReference type="Pfam" id="PF00025">
    <property type="entry name" value="Arf"/>
    <property type="match status" value="1"/>
</dbReference>
<dbReference type="InterPro" id="IPR006689">
    <property type="entry name" value="Small_GTPase_ARF/SAR"/>
</dbReference>
<keyword evidence="1 3" id="KW-0547">Nucleotide-binding</keyword>
<accession>A0AAV2LR18</accession>
<dbReference type="GO" id="GO:0003924">
    <property type="term" value="F:GTPase activity"/>
    <property type="evidence" value="ECO:0007669"/>
    <property type="project" value="InterPro"/>
</dbReference>
<feature type="compositionally biased region" description="Basic and acidic residues" evidence="5">
    <location>
        <begin position="1"/>
        <end position="10"/>
    </location>
</feature>
<evidence type="ECO:0000256" key="2">
    <source>
        <dbReference type="ARBA" id="ARBA00023134"/>
    </source>
</evidence>
<evidence type="ECO:0000256" key="5">
    <source>
        <dbReference type="SAM" id="MobiDB-lite"/>
    </source>
</evidence>
<evidence type="ECO:0000256" key="1">
    <source>
        <dbReference type="ARBA" id="ARBA00022741"/>
    </source>
</evidence>
<organism evidence="6 7">
    <name type="scientific">Knipowitschia caucasica</name>
    <name type="common">Caucasian dwarf goby</name>
    <name type="synonym">Pomatoschistus caucasicus</name>
    <dbReference type="NCBI Taxonomy" id="637954"/>
    <lineage>
        <taxon>Eukaryota</taxon>
        <taxon>Metazoa</taxon>
        <taxon>Chordata</taxon>
        <taxon>Craniata</taxon>
        <taxon>Vertebrata</taxon>
        <taxon>Euteleostomi</taxon>
        <taxon>Actinopterygii</taxon>
        <taxon>Neopterygii</taxon>
        <taxon>Teleostei</taxon>
        <taxon>Neoteleostei</taxon>
        <taxon>Acanthomorphata</taxon>
        <taxon>Gobiaria</taxon>
        <taxon>Gobiiformes</taxon>
        <taxon>Gobioidei</taxon>
        <taxon>Gobiidae</taxon>
        <taxon>Gobiinae</taxon>
        <taxon>Knipowitschia</taxon>
    </lineage>
</organism>
<dbReference type="InterPro" id="IPR051995">
    <property type="entry name" value="Ciliary_GTPase"/>
</dbReference>
<dbReference type="EMBL" id="OZ035826">
    <property type="protein sequence ID" value="CAL1604760.1"/>
    <property type="molecule type" value="Genomic_DNA"/>
</dbReference>
<dbReference type="PANTHER" id="PTHR46090:SF2">
    <property type="entry name" value="ADP-RIBOSYLATION FACTOR-LIKE PROTEIN 13B"/>
    <property type="match status" value="1"/>
</dbReference>
<dbReference type="GO" id="GO:0097500">
    <property type="term" value="P:receptor localization to non-motile cilium"/>
    <property type="evidence" value="ECO:0007669"/>
    <property type="project" value="TreeGrafter"/>
</dbReference>
<evidence type="ECO:0000256" key="3">
    <source>
        <dbReference type="PIRSR" id="PIRSR606689-1"/>
    </source>
</evidence>
<dbReference type="PANTHER" id="PTHR46090">
    <property type="entry name" value="ADP-RIBOSYLATION FACTOR-LIKE PROTEIN 13B"/>
    <property type="match status" value="1"/>
</dbReference>
<sequence>MARTRVEYESPHGGTGITPQDPASTSGLSKLQWKMGTCQVSLYEVRGGEASRDLWKDFCSQSHSVVFVVKCSDKKRIPGARCVLTALDLSSDLRRKPPRVLANKQDEEDDLYGGKGHSKSDAAEAAEAEEESQRESHCQVQPCGR</sequence>
<keyword evidence="7" id="KW-1185">Reference proteome</keyword>
<feature type="region of interest" description="Disordered" evidence="5">
    <location>
        <begin position="1"/>
        <end position="28"/>
    </location>
</feature>
<proteinExistence type="predicted"/>
<dbReference type="GO" id="GO:1905515">
    <property type="term" value="P:non-motile cilium assembly"/>
    <property type="evidence" value="ECO:0007669"/>
    <property type="project" value="TreeGrafter"/>
</dbReference>
<feature type="binding site" evidence="4">
    <location>
        <position position="25"/>
    </location>
    <ligand>
        <name>Mg(2+)</name>
        <dbReference type="ChEBI" id="CHEBI:18420"/>
    </ligand>
</feature>
<dbReference type="GO" id="GO:0046872">
    <property type="term" value="F:metal ion binding"/>
    <property type="evidence" value="ECO:0007669"/>
    <property type="project" value="UniProtKB-KW"/>
</dbReference>
<evidence type="ECO:0000313" key="6">
    <source>
        <dbReference type="EMBL" id="CAL1604760.1"/>
    </source>
</evidence>
<evidence type="ECO:0000256" key="4">
    <source>
        <dbReference type="PIRSR" id="PIRSR606689-2"/>
    </source>
</evidence>
<dbReference type="Gene3D" id="3.40.50.300">
    <property type="entry name" value="P-loop containing nucleotide triphosphate hydrolases"/>
    <property type="match status" value="1"/>
</dbReference>
<keyword evidence="2 3" id="KW-0342">GTP-binding</keyword>
<evidence type="ECO:0000313" key="7">
    <source>
        <dbReference type="Proteomes" id="UP001497482"/>
    </source>
</evidence>